<gene>
    <name evidence="2" type="ORF">DEH80_14690</name>
</gene>
<evidence type="ECO:0000313" key="3">
    <source>
        <dbReference type="Proteomes" id="UP000251800"/>
    </source>
</evidence>
<feature type="transmembrane region" description="Helical" evidence="1">
    <location>
        <begin position="12"/>
        <end position="35"/>
    </location>
</feature>
<accession>A0A383XQS8</accession>
<proteinExistence type="predicted"/>
<reference evidence="2 3" key="1">
    <citation type="submission" date="2018-05" db="EMBL/GenBank/DDBJ databases">
        <title>Abyssibacter profundi OUC007T gen. nov., sp. nov, a marine bacterium isolated from seawater of the Mariana Trench.</title>
        <authorList>
            <person name="Zhou S."/>
        </authorList>
    </citation>
    <scope>NUCLEOTIDE SEQUENCE [LARGE SCALE GENOMIC DNA]</scope>
    <source>
        <strain evidence="2 3">OUC007</strain>
    </source>
</reference>
<feature type="transmembrane region" description="Helical" evidence="1">
    <location>
        <begin position="50"/>
        <end position="72"/>
    </location>
</feature>
<dbReference type="Proteomes" id="UP000251800">
    <property type="component" value="Unassembled WGS sequence"/>
</dbReference>
<sequence>MSDPTRNRVQRRILLAGIVGMPGAVLIALGLQALFSDQPLHPVLANPDVLWSVIGVGAGFLVWEALILVPALREQARTRARNRG</sequence>
<organism evidence="2 3">
    <name type="scientific">Abyssibacter profundi</name>
    <dbReference type="NCBI Taxonomy" id="2182787"/>
    <lineage>
        <taxon>Bacteria</taxon>
        <taxon>Pseudomonadati</taxon>
        <taxon>Pseudomonadota</taxon>
        <taxon>Gammaproteobacteria</taxon>
        <taxon>Chromatiales</taxon>
        <taxon>Oceanococcaceae</taxon>
        <taxon>Abyssibacter</taxon>
    </lineage>
</organism>
<evidence type="ECO:0000313" key="2">
    <source>
        <dbReference type="EMBL" id="PWN54982.1"/>
    </source>
</evidence>
<dbReference type="EMBL" id="QEQK01000015">
    <property type="protein sequence ID" value="PWN54982.1"/>
    <property type="molecule type" value="Genomic_DNA"/>
</dbReference>
<dbReference type="RefSeq" id="WP_109721272.1">
    <property type="nucleotide sequence ID" value="NZ_QEQK01000015.1"/>
</dbReference>
<protein>
    <submittedName>
        <fullName evidence="2">Uncharacterized protein</fullName>
    </submittedName>
</protein>
<keyword evidence="3" id="KW-1185">Reference proteome</keyword>
<evidence type="ECO:0000256" key="1">
    <source>
        <dbReference type="SAM" id="Phobius"/>
    </source>
</evidence>
<dbReference type="AlphaFoldDB" id="A0A383XQS8"/>
<comment type="caution">
    <text evidence="2">The sequence shown here is derived from an EMBL/GenBank/DDBJ whole genome shotgun (WGS) entry which is preliminary data.</text>
</comment>
<keyword evidence="1" id="KW-0812">Transmembrane</keyword>
<keyword evidence="1" id="KW-1133">Transmembrane helix</keyword>
<name>A0A383XQS8_9GAMM</name>
<keyword evidence="1" id="KW-0472">Membrane</keyword>